<evidence type="ECO:0000256" key="1">
    <source>
        <dbReference type="SAM" id="MobiDB-lite"/>
    </source>
</evidence>
<sequence>MATEAPDTTITYDTGSADVATGTSNGQNITHTYVVVLGRAISVIWPIAGSA</sequence>
<gene>
    <name evidence="2" type="ORF">OHA22_50110</name>
</gene>
<name>A0AAU2AHJ9_9ACTN</name>
<dbReference type="EMBL" id="CP108222">
    <property type="protein sequence ID" value="WTT23149.1"/>
    <property type="molecule type" value="Genomic_DNA"/>
</dbReference>
<proteinExistence type="predicted"/>
<accession>A0AAU2AHJ9</accession>
<evidence type="ECO:0000313" key="2">
    <source>
        <dbReference type="EMBL" id="WTT23149.1"/>
    </source>
</evidence>
<organism evidence="2">
    <name type="scientific">Streptomyces sp. NBC_00093</name>
    <dbReference type="NCBI Taxonomy" id="2975649"/>
    <lineage>
        <taxon>Bacteria</taxon>
        <taxon>Bacillati</taxon>
        <taxon>Actinomycetota</taxon>
        <taxon>Actinomycetes</taxon>
        <taxon>Kitasatosporales</taxon>
        <taxon>Streptomycetaceae</taxon>
        <taxon>Streptomyces</taxon>
    </lineage>
</organism>
<protein>
    <submittedName>
        <fullName evidence="2">Uncharacterized protein</fullName>
    </submittedName>
</protein>
<feature type="compositionally biased region" description="Polar residues" evidence="1">
    <location>
        <begin position="1"/>
        <end position="14"/>
    </location>
</feature>
<reference evidence="2" key="1">
    <citation type="submission" date="2022-10" db="EMBL/GenBank/DDBJ databases">
        <title>The complete genomes of actinobacterial strains from the NBC collection.</title>
        <authorList>
            <person name="Joergensen T.S."/>
            <person name="Alvarez Arevalo M."/>
            <person name="Sterndorff E.B."/>
            <person name="Faurdal D."/>
            <person name="Vuksanovic O."/>
            <person name="Mourched A.-S."/>
            <person name="Charusanti P."/>
            <person name="Shaw S."/>
            <person name="Blin K."/>
            <person name="Weber T."/>
        </authorList>
    </citation>
    <scope>NUCLEOTIDE SEQUENCE</scope>
    <source>
        <strain evidence="2">NBC_00093</strain>
    </source>
</reference>
<dbReference type="AlphaFoldDB" id="A0AAU2AHJ9"/>
<feature type="region of interest" description="Disordered" evidence="1">
    <location>
        <begin position="1"/>
        <end position="23"/>
    </location>
</feature>